<organism evidence="1 2">
    <name type="scientific">Pseudomonas asiatica</name>
    <dbReference type="NCBI Taxonomy" id="2219225"/>
    <lineage>
        <taxon>Bacteria</taxon>
        <taxon>Pseudomonadati</taxon>
        <taxon>Pseudomonadota</taxon>
        <taxon>Gammaproteobacteria</taxon>
        <taxon>Pseudomonadales</taxon>
        <taxon>Pseudomonadaceae</taxon>
        <taxon>Pseudomonas</taxon>
    </lineage>
</organism>
<protein>
    <submittedName>
        <fullName evidence="1">Uncharacterized protein</fullName>
    </submittedName>
</protein>
<evidence type="ECO:0000313" key="1">
    <source>
        <dbReference type="EMBL" id="MDD2114192.1"/>
    </source>
</evidence>
<dbReference type="RefSeq" id="WP_274120648.1">
    <property type="nucleotide sequence ID" value="NZ_JANIAM010000018.1"/>
</dbReference>
<accession>A0A9X4DFQ1</accession>
<name>A0A9X4DFQ1_9PSED</name>
<dbReference type="AlphaFoldDB" id="A0A9X4DFQ1"/>
<dbReference type="EMBL" id="JANIAM010000018">
    <property type="protein sequence ID" value="MDD2114192.1"/>
    <property type="molecule type" value="Genomic_DNA"/>
</dbReference>
<evidence type="ECO:0000313" key="2">
    <source>
        <dbReference type="Proteomes" id="UP001150728"/>
    </source>
</evidence>
<proteinExistence type="predicted"/>
<reference evidence="1" key="1">
    <citation type="submission" date="2022-07" db="EMBL/GenBank/DDBJ databases">
        <title>Multi-strain Analysis of Pseudomonas putida Reveals Metabolic and Genetic Diversity.</title>
        <authorList>
            <person name="Monk J.M."/>
        </authorList>
    </citation>
    <scope>NUCLEOTIDE SEQUENCE</scope>
    <source>
        <strain evidence="1">17633</strain>
    </source>
</reference>
<gene>
    <name evidence="1" type="ORF">NP554_20645</name>
</gene>
<sequence length="105" mass="11584">MTMTDQKLLELAAKAAGIGPVLCYEAARNCLRIGDRKSYTLWRPFTDHADAFRLAAALEHAIQYVTHELPEDEIGVTRRTVDVEATCRGIVIAAANYGEFMQGGQ</sequence>
<dbReference type="Proteomes" id="UP001150728">
    <property type="component" value="Unassembled WGS sequence"/>
</dbReference>
<comment type="caution">
    <text evidence="1">The sequence shown here is derived from an EMBL/GenBank/DDBJ whole genome shotgun (WGS) entry which is preliminary data.</text>
</comment>